<reference evidence="5 6" key="1">
    <citation type="submission" date="2023-11" db="EMBL/GenBank/DDBJ databases">
        <title>Coraliomargarita sp. nov., isolated from marine algae.</title>
        <authorList>
            <person name="Lee J.K."/>
            <person name="Baek J.H."/>
            <person name="Kim J.M."/>
            <person name="Choi D.G."/>
            <person name="Jeon C.O."/>
        </authorList>
    </citation>
    <scope>NUCLEOTIDE SEQUENCE [LARGE SCALE GENOMIC DNA]</scope>
    <source>
        <strain evidence="5 6">J2-16</strain>
    </source>
</reference>
<feature type="signal peptide" evidence="3">
    <location>
        <begin position="1"/>
        <end position="24"/>
    </location>
</feature>
<gene>
    <name evidence="5" type="ORF">SH580_03375</name>
</gene>
<keyword evidence="3" id="KW-0732">Signal</keyword>
<keyword evidence="6" id="KW-1185">Reference proteome</keyword>
<dbReference type="InterPro" id="IPR029058">
    <property type="entry name" value="AB_hydrolase_fold"/>
</dbReference>
<dbReference type="Pfam" id="PF07859">
    <property type="entry name" value="Abhydrolase_3"/>
    <property type="match status" value="1"/>
</dbReference>
<dbReference type="InterPro" id="IPR050300">
    <property type="entry name" value="GDXG_lipolytic_enzyme"/>
</dbReference>
<dbReference type="InterPro" id="IPR013094">
    <property type="entry name" value="AB_hydrolase_3"/>
</dbReference>
<feature type="domain" description="Alpha/beta hydrolase fold-3" evidence="4">
    <location>
        <begin position="62"/>
        <end position="256"/>
    </location>
</feature>
<evidence type="ECO:0000256" key="2">
    <source>
        <dbReference type="ARBA" id="ARBA00022801"/>
    </source>
</evidence>
<evidence type="ECO:0000259" key="4">
    <source>
        <dbReference type="Pfam" id="PF07859"/>
    </source>
</evidence>
<dbReference type="PANTHER" id="PTHR48081">
    <property type="entry name" value="AB HYDROLASE SUPERFAMILY PROTEIN C4A8.06C"/>
    <property type="match status" value="1"/>
</dbReference>
<organism evidence="5 6">
    <name type="scientific">Coraliomargarita algicola</name>
    <dbReference type="NCBI Taxonomy" id="3092156"/>
    <lineage>
        <taxon>Bacteria</taxon>
        <taxon>Pseudomonadati</taxon>
        <taxon>Verrucomicrobiota</taxon>
        <taxon>Opitutia</taxon>
        <taxon>Puniceicoccales</taxon>
        <taxon>Coraliomargaritaceae</taxon>
        <taxon>Coraliomargarita</taxon>
    </lineage>
</organism>
<feature type="chain" id="PRO_5046684582" evidence="3">
    <location>
        <begin position="25"/>
        <end position="289"/>
    </location>
</feature>
<evidence type="ECO:0000256" key="3">
    <source>
        <dbReference type="SAM" id="SignalP"/>
    </source>
</evidence>
<dbReference type="PANTHER" id="PTHR48081:SF30">
    <property type="entry name" value="ACETYL-HYDROLASE LIPR-RELATED"/>
    <property type="match status" value="1"/>
</dbReference>
<dbReference type="SUPFAM" id="SSF53474">
    <property type="entry name" value="alpha/beta-Hydrolases"/>
    <property type="match status" value="1"/>
</dbReference>
<dbReference type="Gene3D" id="3.40.50.1820">
    <property type="entry name" value="alpha/beta hydrolase"/>
    <property type="match status" value="1"/>
</dbReference>
<dbReference type="GO" id="GO:0016787">
    <property type="term" value="F:hydrolase activity"/>
    <property type="evidence" value="ECO:0007669"/>
    <property type="project" value="UniProtKB-KW"/>
</dbReference>
<dbReference type="Proteomes" id="UP001324993">
    <property type="component" value="Chromosome"/>
</dbReference>
<evidence type="ECO:0000313" key="5">
    <source>
        <dbReference type="EMBL" id="WPJ96745.1"/>
    </source>
</evidence>
<comment type="similarity">
    <text evidence="1">Belongs to the 'GDXG' lipolytic enzyme family.</text>
</comment>
<dbReference type="EMBL" id="CP138858">
    <property type="protein sequence ID" value="WPJ96745.1"/>
    <property type="molecule type" value="Genomic_DNA"/>
</dbReference>
<sequence>MPRPLITCAYLCLISIAHIGFALSSGPQPDQTRVYKTIGEKDFELHIFYPKGHQPAEARAAIVFFHGGAWNSGDPNRFYPQCQYLAERGMVAISAKYRLRGSDGTSPAECVTDAKSAIRWVRSHASALGVDPNRIAAGGGSAGGQMAAATATATGFNDPSDDLSIDCRPNALVLFNPVIDNGPGPNAFAHNRVVKYWKDFSPLHNISENTPPTIILVGSEDGASKPAACEAFQQRMQENGRRCDLLIYEGQTHGFYFKKPKYRPITKEVMAQFLLSIGFIENRDNAMPQ</sequence>
<proteinExistence type="inferred from homology"/>
<evidence type="ECO:0000256" key="1">
    <source>
        <dbReference type="ARBA" id="ARBA00010515"/>
    </source>
</evidence>
<accession>A0ABZ0RP46</accession>
<protein>
    <submittedName>
        <fullName evidence="5">Alpha/beta hydrolase</fullName>
    </submittedName>
</protein>
<dbReference type="RefSeq" id="WP_319833602.1">
    <property type="nucleotide sequence ID" value="NZ_CP138858.1"/>
</dbReference>
<evidence type="ECO:0000313" key="6">
    <source>
        <dbReference type="Proteomes" id="UP001324993"/>
    </source>
</evidence>
<keyword evidence="2 5" id="KW-0378">Hydrolase</keyword>
<name>A0ABZ0RP46_9BACT</name>